<dbReference type="EMBL" id="BAAAUT010000015">
    <property type="protein sequence ID" value="GAA3132098.1"/>
    <property type="molecule type" value="Genomic_DNA"/>
</dbReference>
<sequence>MRAVERGNGHVGIPPGGHRPERPVGHEGLGGHISGTLGLPRGFTLSWFIRGHDPVVSSPGGLGGGSQMSSVASFAHPIRSGGSFPADRDRAPVPGARADHPAVRGIRFPHGE</sequence>
<evidence type="ECO:0000256" key="1">
    <source>
        <dbReference type="SAM" id="MobiDB-lite"/>
    </source>
</evidence>
<reference evidence="3" key="1">
    <citation type="journal article" date="2019" name="Int. J. Syst. Evol. Microbiol.">
        <title>The Global Catalogue of Microorganisms (GCM) 10K type strain sequencing project: providing services to taxonomists for standard genome sequencing and annotation.</title>
        <authorList>
            <consortium name="The Broad Institute Genomics Platform"/>
            <consortium name="The Broad Institute Genome Sequencing Center for Infectious Disease"/>
            <person name="Wu L."/>
            <person name="Ma J."/>
        </authorList>
    </citation>
    <scope>NUCLEOTIDE SEQUENCE [LARGE SCALE GENOMIC DNA]</scope>
    <source>
        <strain evidence="3">JCM 9373</strain>
    </source>
</reference>
<comment type="caution">
    <text evidence="2">The sequence shown here is derived from an EMBL/GenBank/DDBJ whole genome shotgun (WGS) entry which is preliminary data.</text>
</comment>
<protein>
    <submittedName>
        <fullName evidence="2">Uncharacterized protein</fullName>
    </submittedName>
</protein>
<feature type="region of interest" description="Disordered" evidence="1">
    <location>
        <begin position="79"/>
        <end position="112"/>
    </location>
</feature>
<gene>
    <name evidence="2" type="ORF">GCM10010466_23430</name>
</gene>
<proteinExistence type="predicted"/>
<evidence type="ECO:0000313" key="2">
    <source>
        <dbReference type="EMBL" id="GAA3132098.1"/>
    </source>
</evidence>
<dbReference type="Proteomes" id="UP001500320">
    <property type="component" value="Unassembled WGS sequence"/>
</dbReference>
<feature type="compositionally biased region" description="Basic and acidic residues" evidence="1">
    <location>
        <begin position="86"/>
        <end position="102"/>
    </location>
</feature>
<name>A0ABP6N0B6_9ACTN</name>
<accession>A0ABP6N0B6</accession>
<feature type="region of interest" description="Disordered" evidence="1">
    <location>
        <begin position="1"/>
        <end position="33"/>
    </location>
</feature>
<evidence type="ECO:0000313" key="3">
    <source>
        <dbReference type="Proteomes" id="UP001500320"/>
    </source>
</evidence>
<organism evidence="2 3">
    <name type="scientific">Planomonospora alba</name>
    <dbReference type="NCBI Taxonomy" id="161354"/>
    <lineage>
        <taxon>Bacteria</taxon>
        <taxon>Bacillati</taxon>
        <taxon>Actinomycetota</taxon>
        <taxon>Actinomycetes</taxon>
        <taxon>Streptosporangiales</taxon>
        <taxon>Streptosporangiaceae</taxon>
        <taxon>Planomonospora</taxon>
    </lineage>
</organism>
<keyword evidence="3" id="KW-1185">Reference proteome</keyword>